<protein>
    <submittedName>
        <fullName evidence="1">Uncharacterized protein</fullName>
    </submittedName>
</protein>
<dbReference type="EMBL" id="JADCKC010000002">
    <property type="protein sequence ID" value="MBE5037885.1"/>
    <property type="molecule type" value="Genomic_DNA"/>
</dbReference>
<comment type="caution">
    <text evidence="1">The sequence shown here is derived from an EMBL/GenBank/DDBJ whole genome shotgun (WGS) entry which is preliminary data.</text>
</comment>
<accession>A0ABR9R524</accession>
<sequence length="260" mass="29908">MSDAKKELKRLYNSIKDSNAHCEYFSDSIDFAKIIEQFPETEKHNCPDGVVAIGNVAYMLEHFEVSPYREGNQDLLKRALNTPVDKMLSKNPNGEKVPLNPSVDNLCCALSSSTKKHMEHYNDYLRGAEEIIQKEKAFVKEYKFIFVIEEEENTVIEGENFTVLDILECTEMLLAYEQIDGVIAYHHGRAENRLIALDRKNLVERSKTAKRKHQCKLLMYHLACNIIPDLAQEGNRPLDDFLKIFDDFGVSDSIQVEKKD</sequence>
<evidence type="ECO:0000313" key="1">
    <source>
        <dbReference type="EMBL" id="MBE5037885.1"/>
    </source>
</evidence>
<name>A0ABR9R524_9FIRM</name>
<gene>
    <name evidence="1" type="ORF">INF35_08830</name>
</gene>
<keyword evidence="2" id="KW-1185">Reference proteome</keyword>
<proteinExistence type="predicted"/>
<reference evidence="1 2" key="1">
    <citation type="submission" date="2020-10" db="EMBL/GenBank/DDBJ databases">
        <title>ChiBAC.</title>
        <authorList>
            <person name="Zenner C."/>
            <person name="Hitch T.C.A."/>
            <person name="Clavel T."/>
        </authorList>
    </citation>
    <scope>NUCLEOTIDE SEQUENCE [LARGE SCALE GENOMIC DNA]</scope>
    <source>
        <strain evidence="1 2">DSM 109015</strain>
    </source>
</reference>
<evidence type="ECO:0000313" key="2">
    <source>
        <dbReference type="Proteomes" id="UP000768567"/>
    </source>
</evidence>
<dbReference type="RefSeq" id="WP_193501563.1">
    <property type="nucleotide sequence ID" value="NZ_JADCKC010000002.1"/>
</dbReference>
<organism evidence="1 2">
    <name type="scientific">Gemmiger gallinarum</name>
    <dbReference type="NCBI Taxonomy" id="2779354"/>
    <lineage>
        <taxon>Bacteria</taxon>
        <taxon>Bacillati</taxon>
        <taxon>Bacillota</taxon>
        <taxon>Clostridia</taxon>
        <taxon>Eubacteriales</taxon>
        <taxon>Gemmiger</taxon>
    </lineage>
</organism>
<dbReference type="Proteomes" id="UP000768567">
    <property type="component" value="Unassembled WGS sequence"/>
</dbReference>